<organism evidence="6 7">
    <name type="scientific">Aeromicrobium choanae</name>
    <dbReference type="NCBI Taxonomy" id="1736691"/>
    <lineage>
        <taxon>Bacteria</taxon>
        <taxon>Bacillati</taxon>
        <taxon>Actinomycetota</taxon>
        <taxon>Actinomycetes</taxon>
        <taxon>Propionibacteriales</taxon>
        <taxon>Nocardioidaceae</taxon>
        <taxon>Aeromicrobium</taxon>
    </lineage>
</organism>
<dbReference type="STRING" id="1736691.SAMN06295964_1765"/>
<dbReference type="GO" id="GO:0003700">
    <property type="term" value="F:DNA-binding transcription factor activity"/>
    <property type="evidence" value="ECO:0007669"/>
    <property type="project" value="InterPro"/>
</dbReference>
<dbReference type="InterPro" id="IPR036390">
    <property type="entry name" value="WH_DNA-bd_sf"/>
</dbReference>
<keyword evidence="2" id="KW-0805">Transcription regulation</keyword>
<dbReference type="EMBL" id="LT796768">
    <property type="protein sequence ID" value="SKB07636.1"/>
    <property type="molecule type" value="Genomic_DNA"/>
</dbReference>
<proteinExistence type="inferred from homology"/>
<dbReference type="RefSeq" id="WP_078699809.1">
    <property type="nucleotide sequence ID" value="NZ_LT796768.1"/>
</dbReference>
<sequence>MEPRRLAMLRELAERGTVGAVADEMNVTPSAVSQQLKLLEGEAGVPLIEPAGRGVRLTAAGRALAETATEVAVALERAEARWREYLGGPAGDVTLTVFPTGGEMLLPGLLTRVVAEPAVNLLCTDRDPTQRFDVLDMVADFDIVVADSPAATEEWHERGLQLVSLLREPLDVALPESHRLAAKQSLSPKDVVGETWIGAPHGYPYDRVLQQLVAVTGDPVRIAQRFDDNGVVEAVVAAGHGIAILPRFTTRTRDNGLVTRPLVGIRARRDITAVLRPDRFERPSVRFCVQALREEARTVADRHGAV</sequence>
<gene>
    <name evidence="6" type="ORF">SAMN06295964_1765</name>
</gene>
<keyword evidence="3 6" id="KW-0238">DNA-binding</keyword>
<comment type="similarity">
    <text evidence="1">Belongs to the LysR transcriptional regulatory family.</text>
</comment>
<dbReference type="InterPro" id="IPR000847">
    <property type="entry name" value="LysR_HTH_N"/>
</dbReference>
<keyword evidence="4" id="KW-0804">Transcription</keyword>
<dbReference type="SUPFAM" id="SSF46785">
    <property type="entry name" value="Winged helix' DNA-binding domain"/>
    <property type="match status" value="1"/>
</dbReference>
<dbReference type="Pfam" id="PF00126">
    <property type="entry name" value="HTH_1"/>
    <property type="match status" value="1"/>
</dbReference>
<feature type="domain" description="HTH lysR-type" evidence="5">
    <location>
        <begin position="1"/>
        <end position="58"/>
    </location>
</feature>
<dbReference type="SUPFAM" id="SSF53850">
    <property type="entry name" value="Periplasmic binding protein-like II"/>
    <property type="match status" value="1"/>
</dbReference>
<dbReference type="InterPro" id="IPR011991">
    <property type="entry name" value="ArsR-like_HTH"/>
</dbReference>
<evidence type="ECO:0000256" key="1">
    <source>
        <dbReference type="ARBA" id="ARBA00009437"/>
    </source>
</evidence>
<dbReference type="Gene3D" id="3.40.190.10">
    <property type="entry name" value="Periplasmic binding protein-like II"/>
    <property type="match status" value="2"/>
</dbReference>
<evidence type="ECO:0000256" key="4">
    <source>
        <dbReference type="ARBA" id="ARBA00023163"/>
    </source>
</evidence>
<dbReference type="Gene3D" id="1.10.10.10">
    <property type="entry name" value="Winged helix-like DNA-binding domain superfamily/Winged helix DNA-binding domain"/>
    <property type="match status" value="1"/>
</dbReference>
<evidence type="ECO:0000259" key="5">
    <source>
        <dbReference type="PROSITE" id="PS50931"/>
    </source>
</evidence>
<dbReference type="OrthoDB" id="4131546at2"/>
<dbReference type="CDD" id="cd00090">
    <property type="entry name" value="HTH_ARSR"/>
    <property type="match status" value="1"/>
</dbReference>
<dbReference type="GO" id="GO:0003677">
    <property type="term" value="F:DNA binding"/>
    <property type="evidence" value="ECO:0007669"/>
    <property type="project" value="UniProtKB-KW"/>
</dbReference>
<dbReference type="InterPro" id="IPR036388">
    <property type="entry name" value="WH-like_DNA-bd_sf"/>
</dbReference>
<evidence type="ECO:0000313" key="6">
    <source>
        <dbReference type="EMBL" id="SKB07636.1"/>
    </source>
</evidence>
<keyword evidence="7" id="KW-1185">Reference proteome</keyword>
<evidence type="ECO:0000313" key="7">
    <source>
        <dbReference type="Proteomes" id="UP000191040"/>
    </source>
</evidence>
<dbReference type="Proteomes" id="UP000191040">
    <property type="component" value="Chromosome I"/>
</dbReference>
<evidence type="ECO:0000256" key="2">
    <source>
        <dbReference type="ARBA" id="ARBA00023015"/>
    </source>
</evidence>
<evidence type="ECO:0000256" key="3">
    <source>
        <dbReference type="ARBA" id="ARBA00023125"/>
    </source>
</evidence>
<dbReference type="GO" id="GO:0032993">
    <property type="term" value="C:protein-DNA complex"/>
    <property type="evidence" value="ECO:0007669"/>
    <property type="project" value="TreeGrafter"/>
</dbReference>
<accession>A0A1T4Z0Z8</accession>
<reference evidence="7" key="1">
    <citation type="submission" date="2017-02" db="EMBL/GenBank/DDBJ databases">
        <authorList>
            <person name="Varghese N."/>
            <person name="Submissions S."/>
        </authorList>
    </citation>
    <scope>NUCLEOTIDE SEQUENCE [LARGE SCALE GENOMIC DNA]</scope>
    <source>
        <strain evidence="7">9H-4</strain>
    </source>
</reference>
<dbReference type="PROSITE" id="PS50931">
    <property type="entry name" value="HTH_LYSR"/>
    <property type="match status" value="1"/>
</dbReference>
<protein>
    <submittedName>
        <fullName evidence="6">DNA-binding transcriptional regulator, LysR family</fullName>
    </submittedName>
</protein>
<dbReference type="Pfam" id="PF03466">
    <property type="entry name" value="LysR_substrate"/>
    <property type="match status" value="1"/>
</dbReference>
<dbReference type="InterPro" id="IPR005119">
    <property type="entry name" value="LysR_subst-bd"/>
</dbReference>
<dbReference type="AlphaFoldDB" id="A0A1T4Z0Z8"/>
<dbReference type="PANTHER" id="PTHR30346">
    <property type="entry name" value="TRANSCRIPTIONAL DUAL REGULATOR HCAR-RELATED"/>
    <property type="match status" value="1"/>
</dbReference>
<dbReference type="PANTHER" id="PTHR30346:SF29">
    <property type="entry name" value="LYSR SUBSTRATE-BINDING"/>
    <property type="match status" value="1"/>
</dbReference>
<name>A0A1T4Z0Z8_9ACTN</name>